<evidence type="ECO:0008006" key="3">
    <source>
        <dbReference type="Google" id="ProtNLM"/>
    </source>
</evidence>
<dbReference type="EMBL" id="JXLB01000017">
    <property type="protein sequence ID" value="OJG79800.1"/>
    <property type="molecule type" value="Genomic_DNA"/>
</dbReference>
<name>A0A1L8WFI6_9ENTE</name>
<accession>A0A1L8WFI6</accession>
<dbReference type="InterPro" id="IPR015046">
    <property type="entry name" value="LciA_Immunity-like"/>
</dbReference>
<dbReference type="AlphaFoldDB" id="A0A1L8WFI6"/>
<evidence type="ECO:0000313" key="1">
    <source>
        <dbReference type="EMBL" id="OJG79800.1"/>
    </source>
</evidence>
<dbReference type="CDD" id="cd21059">
    <property type="entry name" value="LciA-like"/>
    <property type="match status" value="1"/>
</dbReference>
<proteinExistence type="predicted"/>
<dbReference type="OrthoDB" id="2242472at2"/>
<dbReference type="RefSeq" id="WP_071855881.1">
    <property type="nucleotide sequence ID" value="NZ_JBCLRY010000010.1"/>
</dbReference>
<dbReference type="Pfam" id="PF08951">
    <property type="entry name" value="EntA_Immun"/>
    <property type="match status" value="1"/>
</dbReference>
<organism evidence="1 2">
    <name type="scientific">Enterococcus ratti</name>
    <dbReference type="NCBI Taxonomy" id="150033"/>
    <lineage>
        <taxon>Bacteria</taxon>
        <taxon>Bacillati</taxon>
        <taxon>Bacillota</taxon>
        <taxon>Bacilli</taxon>
        <taxon>Lactobacillales</taxon>
        <taxon>Enterococcaceae</taxon>
        <taxon>Enterococcus</taxon>
    </lineage>
</organism>
<reference evidence="1 2" key="1">
    <citation type="submission" date="2014-12" db="EMBL/GenBank/DDBJ databases">
        <title>Draft genome sequences of 29 type strains of Enterococci.</title>
        <authorList>
            <person name="Zhong Z."/>
            <person name="Sun Z."/>
            <person name="Liu W."/>
            <person name="Zhang W."/>
            <person name="Zhang H."/>
        </authorList>
    </citation>
    <scope>NUCLEOTIDE SEQUENCE [LARGE SCALE GENOMIC DNA]</scope>
    <source>
        <strain evidence="1 2">DSM 15687</strain>
    </source>
</reference>
<evidence type="ECO:0000313" key="2">
    <source>
        <dbReference type="Proteomes" id="UP000182152"/>
    </source>
</evidence>
<sequence length="99" mass="11406">MKKTKEIETILSEIYDLILDTKIKEEERTILLTAKNSLEKKHYFPKVMQDLECQLRPLAIKGELTPTIAAFYMKISTLGKFEKELGRGLASMPITFGHF</sequence>
<dbReference type="STRING" id="150033.RV14_GL000740"/>
<dbReference type="GO" id="GO:0030153">
    <property type="term" value="P:bacteriocin immunity"/>
    <property type="evidence" value="ECO:0007669"/>
    <property type="project" value="InterPro"/>
</dbReference>
<dbReference type="Proteomes" id="UP000182152">
    <property type="component" value="Unassembled WGS sequence"/>
</dbReference>
<comment type="caution">
    <text evidence="1">The sequence shown here is derived from an EMBL/GenBank/DDBJ whole genome shotgun (WGS) entry which is preliminary data.</text>
</comment>
<keyword evidence="2" id="KW-1185">Reference proteome</keyword>
<gene>
    <name evidence="1" type="ORF">RV14_GL000740</name>
</gene>
<protein>
    <recommendedName>
        <fullName evidence="3">Bacteriocin immunity protein</fullName>
    </recommendedName>
</protein>